<dbReference type="GO" id="GO:0045490">
    <property type="term" value="P:pectin catabolic process"/>
    <property type="evidence" value="ECO:0007669"/>
    <property type="project" value="UniProtKB-UniPathway"/>
</dbReference>
<dbReference type="EMBL" id="FMSP01000002">
    <property type="protein sequence ID" value="SCV67473.1"/>
    <property type="molecule type" value="Genomic_DNA"/>
</dbReference>
<gene>
    <name evidence="10" type="ORF">BQ2448_5084</name>
</gene>
<feature type="domain" description="Pectinesterase catalytic" evidence="9">
    <location>
        <begin position="291"/>
        <end position="396"/>
    </location>
</feature>
<evidence type="ECO:0000256" key="6">
    <source>
        <dbReference type="ARBA" id="ARBA00042203"/>
    </source>
</evidence>
<dbReference type="Proteomes" id="UP000198372">
    <property type="component" value="Unassembled WGS sequence"/>
</dbReference>
<dbReference type="GO" id="GO:0030599">
    <property type="term" value="F:pectinesterase activity"/>
    <property type="evidence" value="ECO:0007669"/>
    <property type="project" value="UniProtKB-EC"/>
</dbReference>
<keyword evidence="8" id="KW-0732">Signal</keyword>
<dbReference type="PANTHER" id="PTHR31321">
    <property type="entry name" value="ACYL-COA THIOESTER HYDROLASE YBHC-RELATED"/>
    <property type="match status" value="1"/>
</dbReference>
<keyword evidence="5" id="KW-0063">Aspartyl esterase</keyword>
<feature type="compositionally biased region" description="Basic residues" evidence="7">
    <location>
        <begin position="488"/>
        <end position="516"/>
    </location>
</feature>
<evidence type="ECO:0000256" key="4">
    <source>
        <dbReference type="ARBA" id="ARBA00022801"/>
    </source>
</evidence>
<protein>
    <recommendedName>
        <fullName evidence="3">pectinesterase</fullName>
        <ecNumber evidence="3">3.1.1.11</ecNumber>
    </recommendedName>
    <alternativeName>
        <fullName evidence="6">Pectin methylesterase A</fullName>
    </alternativeName>
</protein>
<accession>A0A238F662</accession>
<feature type="domain" description="Pectinesterase catalytic" evidence="9">
    <location>
        <begin position="60"/>
        <end position="233"/>
    </location>
</feature>
<keyword evidence="11" id="KW-1185">Reference proteome</keyword>
<feature type="compositionally biased region" description="Low complexity" evidence="7">
    <location>
        <begin position="460"/>
        <end position="475"/>
    </location>
</feature>
<feature type="compositionally biased region" description="Polar residues" evidence="7">
    <location>
        <begin position="476"/>
        <end position="487"/>
    </location>
</feature>
<comment type="similarity">
    <text evidence="2">Belongs to the pectinesterase family.</text>
</comment>
<dbReference type="InterPro" id="IPR012334">
    <property type="entry name" value="Pectin_lyas_fold"/>
</dbReference>
<dbReference type="UniPathway" id="UPA00545">
    <property type="reaction ID" value="UER00823"/>
</dbReference>
<dbReference type="OrthoDB" id="2019149at2759"/>
<evidence type="ECO:0000256" key="2">
    <source>
        <dbReference type="ARBA" id="ARBA00008891"/>
    </source>
</evidence>
<dbReference type="Gene3D" id="2.160.20.10">
    <property type="entry name" value="Single-stranded right-handed beta-helix, Pectin lyase-like"/>
    <property type="match status" value="1"/>
</dbReference>
<dbReference type="AlphaFoldDB" id="A0A238F662"/>
<dbReference type="PANTHER" id="PTHR31321:SF57">
    <property type="entry name" value="PECTINESTERASE 53-RELATED"/>
    <property type="match status" value="1"/>
</dbReference>
<dbReference type="InterPro" id="IPR000070">
    <property type="entry name" value="Pectinesterase_cat"/>
</dbReference>
<organism evidence="10 11">
    <name type="scientific">Microbotryum intermedium</name>
    <dbReference type="NCBI Taxonomy" id="269621"/>
    <lineage>
        <taxon>Eukaryota</taxon>
        <taxon>Fungi</taxon>
        <taxon>Dikarya</taxon>
        <taxon>Basidiomycota</taxon>
        <taxon>Pucciniomycotina</taxon>
        <taxon>Microbotryomycetes</taxon>
        <taxon>Microbotryales</taxon>
        <taxon>Microbotryaceae</taxon>
        <taxon>Microbotryum</taxon>
    </lineage>
</organism>
<feature type="signal peptide" evidence="8">
    <location>
        <begin position="1"/>
        <end position="29"/>
    </location>
</feature>
<reference evidence="11" key="1">
    <citation type="submission" date="2016-09" db="EMBL/GenBank/DDBJ databases">
        <authorList>
            <person name="Jeantristanb JTB J.-T."/>
            <person name="Ricardo R."/>
        </authorList>
    </citation>
    <scope>NUCLEOTIDE SEQUENCE [LARGE SCALE GENOMIC DNA]</scope>
</reference>
<keyword evidence="4" id="KW-0378">Hydrolase</keyword>
<dbReference type="STRING" id="269621.A0A238F662"/>
<feature type="region of interest" description="Disordered" evidence="7">
    <location>
        <begin position="441"/>
        <end position="566"/>
    </location>
</feature>
<evidence type="ECO:0000313" key="11">
    <source>
        <dbReference type="Proteomes" id="UP000198372"/>
    </source>
</evidence>
<dbReference type="InterPro" id="IPR011050">
    <property type="entry name" value="Pectin_lyase_fold/virulence"/>
</dbReference>
<evidence type="ECO:0000256" key="3">
    <source>
        <dbReference type="ARBA" id="ARBA00013229"/>
    </source>
</evidence>
<feature type="compositionally biased region" description="Low complexity" evidence="7">
    <location>
        <begin position="528"/>
        <end position="549"/>
    </location>
</feature>
<dbReference type="SUPFAM" id="SSF51126">
    <property type="entry name" value="Pectin lyase-like"/>
    <property type="match status" value="1"/>
</dbReference>
<evidence type="ECO:0000256" key="8">
    <source>
        <dbReference type="SAM" id="SignalP"/>
    </source>
</evidence>
<evidence type="ECO:0000256" key="5">
    <source>
        <dbReference type="ARBA" id="ARBA00023085"/>
    </source>
</evidence>
<evidence type="ECO:0000256" key="7">
    <source>
        <dbReference type="SAM" id="MobiDB-lite"/>
    </source>
</evidence>
<dbReference type="EC" id="3.1.1.11" evidence="3"/>
<proteinExistence type="inferred from homology"/>
<evidence type="ECO:0000259" key="9">
    <source>
        <dbReference type="Pfam" id="PF01095"/>
    </source>
</evidence>
<name>A0A238F662_9BASI</name>
<dbReference type="Pfam" id="PF01095">
    <property type="entry name" value="Pectinesterase"/>
    <property type="match status" value="2"/>
</dbReference>
<comment type="pathway">
    <text evidence="1">Glycan metabolism; pectin degradation; 2-dehydro-3-deoxy-D-gluconate from pectin: step 1/5.</text>
</comment>
<dbReference type="GO" id="GO:0042545">
    <property type="term" value="P:cell wall modification"/>
    <property type="evidence" value="ECO:0007669"/>
    <property type="project" value="InterPro"/>
</dbReference>
<sequence length="566" mass="61092">MAQVHRPTRLQRLLSWALLSQLASISAFAAFESAAREGCQVFNTSPDLSKCPPGTIYVSQSDHKAQFNTIQKAIDSLKATAATTSATILVGAGTYQERMFVNGFRSITILGQIRTSQSTYLGNTVEITRSRTLQKSDGYDNWNTATLWVNGSSDFKAYNLNVRQTAKEGIALALAIMRSTASFYAVAMYGFQDTLFVGPYGTRVYAKGCYIEGTVDFIYGWGTFVAKDTQIASIGKGTSTTAWRGGDSKMSGACVLPRHQAMVLAYTIEWRFAGFRLTCESTLSCTSYYIACSFAKAQDTFEMIPDNSVAVARPWNDLAKVILINCFLGKLIRPTVFTPWKSTDPRLSNQVLFAEFGSYGPGATGNRYLIDSGSNKVDSQHLSYLLDQKTASEYTTSAVFLHDTAWIDFGFEAKAPGPDQEKPLSKSGSKGPALAIEAQSPRSLLGGGAGIHTGSKDGRSPSSSSKAPGPTGASGTKKNPSTKQGPSSKKKNKSQHHTKVKNPKNSSQHHTKLKNPKKSESNRKPKSHSGASGRSSARHLSGASSASSSNKRSTGQTHRLGGKRLH</sequence>
<evidence type="ECO:0000256" key="1">
    <source>
        <dbReference type="ARBA" id="ARBA00005184"/>
    </source>
</evidence>
<feature type="chain" id="PRO_5012827991" description="pectinesterase" evidence="8">
    <location>
        <begin position="30"/>
        <end position="566"/>
    </location>
</feature>
<evidence type="ECO:0000313" key="10">
    <source>
        <dbReference type="EMBL" id="SCV67473.1"/>
    </source>
</evidence>